<dbReference type="PANTHER" id="PTHR43943">
    <property type="entry name" value="DEHYDROGENASE/REDUCTASE (SDR FAMILY) MEMBER 4"/>
    <property type="match status" value="1"/>
</dbReference>
<evidence type="ECO:0000313" key="4">
    <source>
        <dbReference type="Proteomes" id="UP001551482"/>
    </source>
</evidence>
<organism evidence="3 4">
    <name type="scientific">Streptodolium elevatio</name>
    <dbReference type="NCBI Taxonomy" id="3157996"/>
    <lineage>
        <taxon>Bacteria</taxon>
        <taxon>Bacillati</taxon>
        <taxon>Actinomycetota</taxon>
        <taxon>Actinomycetes</taxon>
        <taxon>Kitasatosporales</taxon>
        <taxon>Streptomycetaceae</taxon>
        <taxon>Streptodolium</taxon>
    </lineage>
</organism>
<dbReference type="Pfam" id="PF13561">
    <property type="entry name" value="adh_short_C2"/>
    <property type="match status" value="1"/>
</dbReference>
<evidence type="ECO:0000256" key="2">
    <source>
        <dbReference type="SAM" id="MobiDB-lite"/>
    </source>
</evidence>
<keyword evidence="4" id="KW-1185">Reference proteome</keyword>
<protein>
    <submittedName>
        <fullName evidence="3">SDR family oxidoreductase</fullName>
    </submittedName>
</protein>
<dbReference type="EMBL" id="JBEZFP010000050">
    <property type="protein sequence ID" value="MEU8135800.1"/>
    <property type="molecule type" value="Genomic_DNA"/>
</dbReference>
<comment type="similarity">
    <text evidence="1">Belongs to the short-chain dehydrogenases/reductases (SDR) family.</text>
</comment>
<name>A0ABV3DJ77_9ACTN</name>
<dbReference type="NCBIfam" id="NF005559">
    <property type="entry name" value="PRK07231.1"/>
    <property type="match status" value="1"/>
</dbReference>
<proteinExistence type="inferred from homology"/>
<dbReference type="RefSeq" id="WP_358355824.1">
    <property type="nucleotide sequence ID" value="NZ_JBEZFP010000050.1"/>
</dbReference>
<feature type="region of interest" description="Disordered" evidence="2">
    <location>
        <begin position="266"/>
        <end position="285"/>
    </location>
</feature>
<dbReference type="CDD" id="cd05233">
    <property type="entry name" value="SDR_c"/>
    <property type="match status" value="1"/>
</dbReference>
<dbReference type="PRINTS" id="PR00080">
    <property type="entry name" value="SDRFAMILY"/>
</dbReference>
<reference evidence="3 4" key="1">
    <citation type="submission" date="2024-06" db="EMBL/GenBank/DDBJ databases">
        <title>The Natural Products Discovery Center: Release of the First 8490 Sequenced Strains for Exploring Actinobacteria Biosynthetic Diversity.</title>
        <authorList>
            <person name="Kalkreuter E."/>
            <person name="Kautsar S.A."/>
            <person name="Yang D."/>
            <person name="Bader C.D."/>
            <person name="Teijaro C.N."/>
            <person name="Fluegel L."/>
            <person name="Davis C.M."/>
            <person name="Simpson J.R."/>
            <person name="Lauterbach L."/>
            <person name="Steele A.D."/>
            <person name="Gui C."/>
            <person name="Meng S."/>
            <person name="Li G."/>
            <person name="Viehrig K."/>
            <person name="Ye F."/>
            <person name="Su P."/>
            <person name="Kiefer A.F."/>
            <person name="Nichols A."/>
            <person name="Cepeda A.J."/>
            <person name="Yan W."/>
            <person name="Fan B."/>
            <person name="Jiang Y."/>
            <person name="Adhikari A."/>
            <person name="Zheng C.-J."/>
            <person name="Schuster L."/>
            <person name="Cowan T.M."/>
            <person name="Smanski M.J."/>
            <person name="Chevrette M.G."/>
            <person name="De Carvalho L.P.S."/>
            <person name="Shen B."/>
        </authorList>
    </citation>
    <scope>NUCLEOTIDE SEQUENCE [LARGE SCALE GENOMIC DNA]</scope>
    <source>
        <strain evidence="3 4">NPDC048946</strain>
    </source>
</reference>
<accession>A0ABV3DJ77</accession>
<sequence>MTDPADHRPAPAPPSFHGRAVLVTGASRGIGFATAEAFLRAGADVCLTARKQHELDEALAHLDGIGAPGRAVAYAGSAGEPEQVDAAVAYAVAAFGRVDVLVNNAATNPAFGPLMDVSLGAWRKTFQVNLDGPLLFAQAVWRAWMRDNGGVILNISTEGTYGVAPMIGAYEISKAALAHFTRQLAGELAPGVRVNSLSPGLVKTRMARAIWEPDEAKASAGIPLGRIGMPDDIAGAALWLASDAAAWITGADLIIDGGSRVRAAAAKPAGGSRDGVADNLRGAAT</sequence>
<evidence type="ECO:0000313" key="3">
    <source>
        <dbReference type="EMBL" id="MEU8135800.1"/>
    </source>
</evidence>
<dbReference type="InterPro" id="IPR002347">
    <property type="entry name" value="SDR_fam"/>
</dbReference>
<dbReference type="Gene3D" id="3.40.50.720">
    <property type="entry name" value="NAD(P)-binding Rossmann-like Domain"/>
    <property type="match status" value="1"/>
</dbReference>
<comment type="caution">
    <text evidence="3">The sequence shown here is derived from an EMBL/GenBank/DDBJ whole genome shotgun (WGS) entry which is preliminary data.</text>
</comment>
<dbReference type="Proteomes" id="UP001551482">
    <property type="component" value="Unassembled WGS sequence"/>
</dbReference>
<dbReference type="InterPro" id="IPR036291">
    <property type="entry name" value="NAD(P)-bd_dom_sf"/>
</dbReference>
<dbReference type="PANTHER" id="PTHR43943:SF2">
    <property type="entry name" value="DEHYDROGENASE_REDUCTASE 4"/>
    <property type="match status" value="1"/>
</dbReference>
<gene>
    <name evidence="3" type="ORF">AB0C36_20050</name>
</gene>
<evidence type="ECO:0000256" key="1">
    <source>
        <dbReference type="ARBA" id="ARBA00006484"/>
    </source>
</evidence>
<dbReference type="PRINTS" id="PR00081">
    <property type="entry name" value="GDHRDH"/>
</dbReference>
<dbReference type="SUPFAM" id="SSF51735">
    <property type="entry name" value="NAD(P)-binding Rossmann-fold domains"/>
    <property type="match status" value="1"/>
</dbReference>